<gene>
    <name evidence="2" type="ORF">OBRU01_19566</name>
</gene>
<proteinExistence type="predicted"/>
<keyword evidence="1" id="KW-0732">Signal</keyword>
<accession>A0A0L7KWF6</accession>
<protein>
    <submittedName>
        <fullName evidence="2">Chitin synthase B</fullName>
    </submittedName>
</protein>
<comment type="caution">
    <text evidence="2">The sequence shown here is derived from an EMBL/GenBank/DDBJ whole genome shotgun (WGS) entry which is preliminary data.</text>
</comment>
<sequence>NFSFTFAHSLVVPVTVNLLIVFCGMKNADPCAFHGTIPDYLFFYMPPAWICFHTWKPRCERLAATDKLFAKPWYSGVLIDQSMLFNRTKDKEVDIAVEDLKGLHESDEASIASSDHIIKDIKPSDSITR</sequence>
<name>A0A0L7KWF6_OPEBR</name>
<evidence type="ECO:0000313" key="2">
    <source>
        <dbReference type="EMBL" id="KOB67597.1"/>
    </source>
</evidence>
<feature type="chain" id="PRO_5005572852" evidence="1">
    <location>
        <begin position="29"/>
        <end position="129"/>
    </location>
</feature>
<reference evidence="2 3" key="1">
    <citation type="journal article" date="2015" name="Genome Biol. Evol.">
        <title>The genome of winter moth (Operophtera brumata) provides a genomic perspective on sexual dimorphism and phenology.</title>
        <authorList>
            <person name="Derks M.F."/>
            <person name="Smit S."/>
            <person name="Salis L."/>
            <person name="Schijlen E."/>
            <person name="Bossers A."/>
            <person name="Mateman C."/>
            <person name="Pijl A.S."/>
            <person name="de Ridder D."/>
            <person name="Groenen M.A."/>
            <person name="Visser M.E."/>
            <person name="Megens H.J."/>
        </authorList>
    </citation>
    <scope>NUCLEOTIDE SEQUENCE [LARGE SCALE GENOMIC DNA]</scope>
    <source>
        <strain evidence="2">WM2013NL</strain>
        <tissue evidence="2">Head and thorax</tissue>
    </source>
</reference>
<dbReference type="Proteomes" id="UP000037510">
    <property type="component" value="Unassembled WGS sequence"/>
</dbReference>
<feature type="non-terminal residue" evidence="2">
    <location>
        <position position="1"/>
    </location>
</feature>
<dbReference type="EMBL" id="JTDY01004918">
    <property type="protein sequence ID" value="KOB67597.1"/>
    <property type="molecule type" value="Genomic_DNA"/>
</dbReference>
<evidence type="ECO:0000256" key="1">
    <source>
        <dbReference type="SAM" id="SignalP"/>
    </source>
</evidence>
<dbReference type="STRING" id="104452.A0A0L7KWF6"/>
<keyword evidence="3" id="KW-1185">Reference proteome</keyword>
<organism evidence="2 3">
    <name type="scientific">Operophtera brumata</name>
    <name type="common">Winter moth</name>
    <name type="synonym">Phalaena brumata</name>
    <dbReference type="NCBI Taxonomy" id="104452"/>
    <lineage>
        <taxon>Eukaryota</taxon>
        <taxon>Metazoa</taxon>
        <taxon>Ecdysozoa</taxon>
        <taxon>Arthropoda</taxon>
        <taxon>Hexapoda</taxon>
        <taxon>Insecta</taxon>
        <taxon>Pterygota</taxon>
        <taxon>Neoptera</taxon>
        <taxon>Endopterygota</taxon>
        <taxon>Lepidoptera</taxon>
        <taxon>Glossata</taxon>
        <taxon>Ditrysia</taxon>
        <taxon>Geometroidea</taxon>
        <taxon>Geometridae</taxon>
        <taxon>Larentiinae</taxon>
        <taxon>Operophtera</taxon>
    </lineage>
</organism>
<feature type="signal peptide" evidence="1">
    <location>
        <begin position="1"/>
        <end position="28"/>
    </location>
</feature>
<evidence type="ECO:0000313" key="3">
    <source>
        <dbReference type="Proteomes" id="UP000037510"/>
    </source>
</evidence>
<dbReference type="AlphaFoldDB" id="A0A0L7KWF6"/>